<proteinExistence type="predicted"/>
<reference evidence="1" key="1">
    <citation type="submission" date="2021-06" db="EMBL/GenBank/DDBJ databases">
        <authorList>
            <person name="Kallberg Y."/>
            <person name="Tangrot J."/>
            <person name="Rosling A."/>
        </authorList>
    </citation>
    <scope>NUCLEOTIDE SEQUENCE</scope>
    <source>
        <strain evidence="1">MT106</strain>
    </source>
</reference>
<dbReference type="Proteomes" id="UP000789831">
    <property type="component" value="Unassembled WGS sequence"/>
</dbReference>
<evidence type="ECO:0000313" key="2">
    <source>
        <dbReference type="Proteomes" id="UP000789831"/>
    </source>
</evidence>
<dbReference type="OrthoDB" id="2373005at2759"/>
<keyword evidence="2" id="KW-1185">Reference proteome</keyword>
<sequence length="295" mass="33372">MPKINAYEKASVSKSSLREIPLAKIILPFPPNLTPAEVFARKINGDYPSKAPNNFIIYRSAFVKEFNSKGIYPPMKVLSPIISKRWKEEPDFVKAYYSSLAFNATKLLSAAGDGFSNIDSNFYSKPTTKKIAFNNYSKIYNKKKAIEKGSLNSNNLAKEQEKEYRVTETTASVENLIFQEIHQQPHQQQFLIDHNLSNFDTIFNDASNFVHAHQPYEPNLQQNESPAENSLLITPIDYLPFYENFLQDLSPIPSNQSINTSPISTTFSLDEHRCPGLQELCNCSATSFSSAYNSL</sequence>
<protein>
    <submittedName>
        <fullName evidence="1">1171_t:CDS:1</fullName>
    </submittedName>
</protein>
<dbReference type="InterPro" id="IPR036910">
    <property type="entry name" value="HMG_box_dom_sf"/>
</dbReference>
<evidence type="ECO:0000313" key="1">
    <source>
        <dbReference type="EMBL" id="CAG8524268.1"/>
    </source>
</evidence>
<dbReference type="SUPFAM" id="SSF47095">
    <property type="entry name" value="HMG-box"/>
    <property type="match status" value="1"/>
</dbReference>
<organism evidence="1 2">
    <name type="scientific">Ambispora gerdemannii</name>
    <dbReference type="NCBI Taxonomy" id="144530"/>
    <lineage>
        <taxon>Eukaryota</taxon>
        <taxon>Fungi</taxon>
        <taxon>Fungi incertae sedis</taxon>
        <taxon>Mucoromycota</taxon>
        <taxon>Glomeromycotina</taxon>
        <taxon>Glomeromycetes</taxon>
        <taxon>Archaeosporales</taxon>
        <taxon>Ambisporaceae</taxon>
        <taxon>Ambispora</taxon>
    </lineage>
</organism>
<name>A0A9N9FBN6_9GLOM</name>
<accession>A0A9N9FBN6</accession>
<dbReference type="Gene3D" id="1.10.30.10">
    <property type="entry name" value="High mobility group box domain"/>
    <property type="match status" value="1"/>
</dbReference>
<dbReference type="EMBL" id="CAJVPL010000720">
    <property type="protein sequence ID" value="CAG8524268.1"/>
    <property type="molecule type" value="Genomic_DNA"/>
</dbReference>
<comment type="caution">
    <text evidence="1">The sequence shown here is derived from an EMBL/GenBank/DDBJ whole genome shotgun (WGS) entry which is preliminary data.</text>
</comment>
<dbReference type="AlphaFoldDB" id="A0A9N9FBN6"/>
<gene>
    <name evidence="1" type="ORF">AGERDE_LOCUS5396</name>
</gene>